<dbReference type="SMART" id="SM00091">
    <property type="entry name" value="PAS"/>
    <property type="match status" value="2"/>
</dbReference>
<evidence type="ECO:0000256" key="3">
    <source>
        <dbReference type="PROSITE-ProRule" id="PRU00169"/>
    </source>
</evidence>
<evidence type="ECO:0000256" key="2">
    <source>
        <dbReference type="ARBA" id="ARBA00022636"/>
    </source>
</evidence>
<dbReference type="PANTHER" id="PTHR44757:SF2">
    <property type="entry name" value="BIOFILM ARCHITECTURE MAINTENANCE PROTEIN MBAA"/>
    <property type="match status" value="1"/>
</dbReference>
<dbReference type="CDD" id="cd00156">
    <property type="entry name" value="REC"/>
    <property type="match status" value="1"/>
</dbReference>
<dbReference type="Pfam" id="PF00563">
    <property type="entry name" value="EAL"/>
    <property type="match status" value="1"/>
</dbReference>
<dbReference type="Pfam" id="PF00072">
    <property type="entry name" value="Response_reg"/>
    <property type="match status" value="2"/>
</dbReference>
<dbReference type="SUPFAM" id="SSF55073">
    <property type="entry name" value="Nucleotide cyclase"/>
    <property type="match status" value="1"/>
</dbReference>
<feature type="domain" description="GGDEF" evidence="8">
    <location>
        <begin position="415"/>
        <end position="548"/>
    </location>
</feature>
<feature type="domain" description="Response regulatory" evidence="4">
    <location>
        <begin position="7"/>
        <end position="124"/>
    </location>
</feature>
<dbReference type="SMART" id="SM00052">
    <property type="entry name" value="EAL"/>
    <property type="match status" value="1"/>
</dbReference>
<dbReference type="InterPro" id="IPR001789">
    <property type="entry name" value="Sig_transdc_resp-reg_receiver"/>
</dbReference>
<dbReference type="PROSITE" id="PS50113">
    <property type="entry name" value="PAC"/>
    <property type="match status" value="1"/>
</dbReference>
<dbReference type="CDD" id="cd17569">
    <property type="entry name" value="REC_HupR-like"/>
    <property type="match status" value="1"/>
</dbReference>
<dbReference type="PROSITE" id="PS50883">
    <property type="entry name" value="EAL"/>
    <property type="match status" value="1"/>
</dbReference>
<feature type="domain" description="PAS" evidence="5">
    <location>
        <begin position="137"/>
        <end position="182"/>
    </location>
</feature>
<dbReference type="InterPro" id="IPR000014">
    <property type="entry name" value="PAS"/>
</dbReference>
<dbReference type="CDD" id="cd01949">
    <property type="entry name" value="GGDEF"/>
    <property type="match status" value="1"/>
</dbReference>
<dbReference type="SUPFAM" id="SSF141868">
    <property type="entry name" value="EAL domain-like"/>
    <property type="match status" value="1"/>
</dbReference>
<reference evidence="9" key="1">
    <citation type="submission" date="2023-02" db="EMBL/GenBank/DDBJ databases">
        <title>Tahibacter soli sp. nov. isolated from soil.</title>
        <authorList>
            <person name="Baek J.H."/>
            <person name="Lee J.K."/>
            <person name="Choi D.G."/>
            <person name="Jeon C.O."/>
        </authorList>
    </citation>
    <scope>NUCLEOTIDE SEQUENCE</scope>
    <source>
        <strain evidence="9">BL</strain>
    </source>
</reference>
<gene>
    <name evidence="9" type="ORF">OD750_009785</name>
</gene>
<evidence type="ECO:0000259" key="5">
    <source>
        <dbReference type="PROSITE" id="PS50112"/>
    </source>
</evidence>
<dbReference type="EMBL" id="JAOVZO020000014">
    <property type="protein sequence ID" value="MDC8012834.1"/>
    <property type="molecule type" value="Genomic_DNA"/>
</dbReference>
<dbReference type="Proteomes" id="UP001139971">
    <property type="component" value="Unassembled WGS sequence"/>
</dbReference>
<dbReference type="PROSITE" id="PS50110">
    <property type="entry name" value="RESPONSE_REGULATORY"/>
    <property type="match status" value="2"/>
</dbReference>
<dbReference type="NCBIfam" id="TIGR00229">
    <property type="entry name" value="sensory_box"/>
    <property type="match status" value="2"/>
</dbReference>
<dbReference type="SUPFAM" id="SSF55785">
    <property type="entry name" value="PYP-like sensor domain (PAS domain)"/>
    <property type="match status" value="2"/>
</dbReference>
<dbReference type="NCBIfam" id="TIGR00254">
    <property type="entry name" value="GGDEF"/>
    <property type="match status" value="1"/>
</dbReference>
<protein>
    <recommendedName>
        <fullName evidence="1">cyclic-guanylate-specific phosphodiesterase</fullName>
        <ecNumber evidence="1">3.1.4.52</ecNumber>
    </recommendedName>
</protein>
<dbReference type="InterPro" id="IPR035965">
    <property type="entry name" value="PAS-like_dom_sf"/>
</dbReference>
<sequence length="954" mass="107673">MPKTALSVLIVDDDEEDFILARAMFSEIEDFDATVDWTPRYDEGLARAEQGGHDVYLIDYRIGPESGLAWLAEAQRRGVTRPIILLTGRGSHEIDLAAMTAGAADYLVKGQIDASQLGRSIRYALDRARYLVTIAASERRHRLMFERSPMPMWVFDAVTRQFLAVNDAAIEHYGYRRDEFLSMRLGDIRMAEWRSAPRRSSANGAATRGIASLHRRQDGSIINVEVFADDIEFDGRPARLVLINDVTERLATEERSRLLARAFESSQSGMLIADLGQPDMPSIYVNAAFQRLTGYDAEEILGRNCRFLQGTDTRQPEIDIIREAIARRTECNVVLRNYRKDGGVFWHQLTLAPVHDADGRATHYIGVSTDLTERRRYEAELAYLARHDVVTALPRFVDAADSFEPLLRDARTRGEHVSVFYLDVDRFHSINETMGYRAGDEMLHLLAQRLQMAIAEHGLLWRVSGDEFVAAVRYLPGQLDPRTFADSLREALELPFVLSTYQIFVSATIGIASYPHNTSLPEDLFNYAEAAMMRAKRNGRNSVHHFGNEQAEELRERLSIGSRLRDAVRNDELVLYYQPQVSSYDSRIIGMEALVRWDTKDMGLLPPRRFIGVAEELGIIVELGRWVLRAACREARTWHDFGCNDVRVAVNVSALQLQRLSFIDEVCDALESSGLPADLLELEITESAIMENVERATEIMNALRELGVHLALDDFGIGYSSLAHLRRFPIDKLKIDQSFVRDVAQESGEAAIVRAITAMGHELQLKVMAEGVETAAQIGYLKRNHCDEFQGYVFGEPVPAARAVTLLKRRFLGPDLASHHVVERGLLLVDDEENVLRALGRTLRRDGYRIYPASSAEQGFDILARNSIQVILSDQRMPGMNGTDFLSKVKEMYPDTVRMVLSGHTDVATVTDAINRGAIYKFLTKPWDDDDLRKQIGEAFRTYETRTTTRAGYA</sequence>
<keyword evidence="2" id="KW-0973">c-di-GMP</keyword>
<dbReference type="SMART" id="SM00448">
    <property type="entry name" value="REC"/>
    <property type="match status" value="2"/>
</dbReference>
<dbReference type="PROSITE" id="PS50112">
    <property type="entry name" value="PAS"/>
    <property type="match status" value="2"/>
</dbReference>
<dbReference type="InterPro" id="IPR000160">
    <property type="entry name" value="GGDEF_dom"/>
</dbReference>
<dbReference type="SUPFAM" id="SSF52172">
    <property type="entry name" value="CheY-like"/>
    <property type="match status" value="2"/>
</dbReference>
<evidence type="ECO:0000259" key="7">
    <source>
        <dbReference type="PROSITE" id="PS50883"/>
    </source>
</evidence>
<dbReference type="GO" id="GO:0000160">
    <property type="term" value="P:phosphorelay signal transduction system"/>
    <property type="evidence" value="ECO:0007669"/>
    <property type="project" value="InterPro"/>
</dbReference>
<proteinExistence type="predicted"/>
<dbReference type="Gene3D" id="3.30.70.270">
    <property type="match status" value="1"/>
</dbReference>
<dbReference type="FunFam" id="3.20.20.450:FF:000001">
    <property type="entry name" value="Cyclic di-GMP phosphodiesterase yahA"/>
    <property type="match status" value="1"/>
</dbReference>
<keyword evidence="3" id="KW-0597">Phosphoprotein</keyword>
<accession>A0A9X3YI48</accession>
<dbReference type="GO" id="GO:0071111">
    <property type="term" value="F:cyclic-guanylate-specific phosphodiesterase activity"/>
    <property type="evidence" value="ECO:0007669"/>
    <property type="project" value="UniProtKB-EC"/>
</dbReference>
<dbReference type="Pfam" id="PF13188">
    <property type="entry name" value="PAS_8"/>
    <property type="match status" value="1"/>
</dbReference>
<organism evidence="9 10">
    <name type="scientific">Tahibacter soli</name>
    <dbReference type="NCBI Taxonomy" id="2983605"/>
    <lineage>
        <taxon>Bacteria</taxon>
        <taxon>Pseudomonadati</taxon>
        <taxon>Pseudomonadota</taxon>
        <taxon>Gammaproteobacteria</taxon>
        <taxon>Lysobacterales</taxon>
        <taxon>Rhodanobacteraceae</taxon>
        <taxon>Tahibacter</taxon>
    </lineage>
</organism>
<evidence type="ECO:0000256" key="1">
    <source>
        <dbReference type="ARBA" id="ARBA00012282"/>
    </source>
</evidence>
<dbReference type="PROSITE" id="PS50887">
    <property type="entry name" value="GGDEF"/>
    <property type="match status" value="1"/>
</dbReference>
<dbReference type="Gene3D" id="3.40.50.2300">
    <property type="match status" value="2"/>
</dbReference>
<dbReference type="SMART" id="SM00267">
    <property type="entry name" value="GGDEF"/>
    <property type="match status" value="1"/>
</dbReference>
<dbReference type="Pfam" id="PF13426">
    <property type="entry name" value="PAS_9"/>
    <property type="match status" value="1"/>
</dbReference>
<feature type="domain" description="PAS" evidence="5">
    <location>
        <begin position="255"/>
        <end position="328"/>
    </location>
</feature>
<name>A0A9X3YI48_9GAMM</name>
<dbReference type="InterPro" id="IPR043128">
    <property type="entry name" value="Rev_trsase/Diguanyl_cyclase"/>
</dbReference>
<feature type="modified residue" description="4-aspartylphosphate" evidence="3">
    <location>
        <position position="59"/>
    </location>
</feature>
<evidence type="ECO:0000259" key="6">
    <source>
        <dbReference type="PROSITE" id="PS50113"/>
    </source>
</evidence>
<dbReference type="InterPro" id="IPR001610">
    <property type="entry name" value="PAC"/>
</dbReference>
<dbReference type="RefSeq" id="WP_263545252.1">
    <property type="nucleotide sequence ID" value="NZ_JAOVZO020000014.1"/>
</dbReference>
<dbReference type="InterPro" id="IPR001633">
    <property type="entry name" value="EAL_dom"/>
</dbReference>
<dbReference type="InterPro" id="IPR052155">
    <property type="entry name" value="Biofilm_reg_signaling"/>
</dbReference>
<dbReference type="Gene3D" id="3.20.20.450">
    <property type="entry name" value="EAL domain"/>
    <property type="match status" value="1"/>
</dbReference>
<evidence type="ECO:0000259" key="4">
    <source>
        <dbReference type="PROSITE" id="PS50110"/>
    </source>
</evidence>
<dbReference type="InterPro" id="IPR029787">
    <property type="entry name" value="Nucleotide_cyclase"/>
</dbReference>
<feature type="domain" description="Response regulatory" evidence="4">
    <location>
        <begin position="825"/>
        <end position="940"/>
    </location>
</feature>
<dbReference type="InterPro" id="IPR000700">
    <property type="entry name" value="PAS-assoc_C"/>
</dbReference>
<comment type="caution">
    <text evidence="9">The sequence shown here is derived from an EMBL/GenBank/DDBJ whole genome shotgun (WGS) entry which is preliminary data.</text>
</comment>
<dbReference type="Gene3D" id="3.30.450.20">
    <property type="entry name" value="PAS domain"/>
    <property type="match status" value="2"/>
</dbReference>
<dbReference type="CDD" id="cd00130">
    <property type="entry name" value="PAS"/>
    <property type="match status" value="2"/>
</dbReference>
<evidence type="ECO:0000313" key="10">
    <source>
        <dbReference type="Proteomes" id="UP001139971"/>
    </source>
</evidence>
<dbReference type="InterPro" id="IPR035919">
    <property type="entry name" value="EAL_sf"/>
</dbReference>
<dbReference type="PANTHER" id="PTHR44757">
    <property type="entry name" value="DIGUANYLATE CYCLASE DGCP"/>
    <property type="match status" value="1"/>
</dbReference>
<dbReference type="InterPro" id="IPR011006">
    <property type="entry name" value="CheY-like_superfamily"/>
</dbReference>
<dbReference type="Pfam" id="PF00990">
    <property type="entry name" value="GGDEF"/>
    <property type="match status" value="1"/>
</dbReference>
<feature type="domain" description="EAL" evidence="7">
    <location>
        <begin position="557"/>
        <end position="811"/>
    </location>
</feature>
<dbReference type="SMART" id="SM00086">
    <property type="entry name" value="PAC"/>
    <property type="match status" value="2"/>
</dbReference>
<keyword evidence="10" id="KW-1185">Reference proteome</keyword>
<feature type="modified residue" description="4-aspartylphosphate" evidence="3">
    <location>
        <position position="874"/>
    </location>
</feature>
<dbReference type="EC" id="3.1.4.52" evidence="1"/>
<dbReference type="CDD" id="cd01948">
    <property type="entry name" value="EAL"/>
    <property type="match status" value="1"/>
</dbReference>
<feature type="domain" description="PAC" evidence="6">
    <location>
        <begin position="327"/>
        <end position="383"/>
    </location>
</feature>
<evidence type="ECO:0000259" key="8">
    <source>
        <dbReference type="PROSITE" id="PS50887"/>
    </source>
</evidence>
<evidence type="ECO:0000313" key="9">
    <source>
        <dbReference type="EMBL" id="MDC8012834.1"/>
    </source>
</evidence>
<dbReference type="AlphaFoldDB" id="A0A9X3YI48"/>